<dbReference type="Pfam" id="PF13409">
    <property type="entry name" value="GST_N_2"/>
    <property type="match status" value="1"/>
</dbReference>
<keyword evidence="5" id="KW-1185">Reference proteome</keyword>
<protein>
    <submittedName>
        <fullName evidence="4">Maleylacetoacetate isomerase</fullName>
        <ecNumber evidence="4">5.2.1.2</ecNumber>
    </submittedName>
</protein>
<dbReference type="InterPro" id="IPR036282">
    <property type="entry name" value="Glutathione-S-Trfase_C_sf"/>
</dbReference>
<name>A0ABT4JW27_9GAMM</name>
<dbReference type="CDD" id="cd03042">
    <property type="entry name" value="GST_N_Zeta"/>
    <property type="match status" value="1"/>
</dbReference>
<organism evidence="4 5">
    <name type="scientific">Marinomonas phaeophyticola</name>
    <dbReference type="NCBI Taxonomy" id="3004091"/>
    <lineage>
        <taxon>Bacteria</taxon>
        <taxon>Pseudomonadati</taxon>
        <taxon>Pseudomonadota</taxon>
        <taxon>Gammaproteobacteria</taxon>
        <taxon>Oceanospirillales</taxon>
        <taxon>Oceanospirillaceae</taxon>
        <taxon>Marinomonas</taxon>
    </lineage>
</organism>
<dbReference type="PANTHER" id="PTHR42673">
    <property type="entry name" value="MALEYLACETOACETATE ISOMERASE"/>
    <property type="match status" value="1"/>
</dbReference>
<dbReference type="PANTHER" id="PTHR42673:SF4">
    <property type="entry name" value="MALEYLACETOACETATE ISOMERASE"/>
    <property type="match status" value="1"/>
</dbReference>
<feature type="domain" description="GST N-terminal" evidence="2">
    <location>
        <begin position="1"/>
        <end position="81"/>
    </location>
</feature>
<dbReference type="PROSITE" id="PS50405">
    <property type="entry name" value="GST_CTER"/>
    <property type="match status" value="1"/>
</dbReference>
<dbReference type="Pfam" id="PF13410">
    <property type="entry name" value="GST_C_2"/>
    <property type="match status" value="1"/>
</dbReference>
<dbReference type="PROSITE" id="PS50404">
    <property type="entry name" value="GST_NTER"/>
    <property type="match status" value="1"/>
</dbReference>
<dbReference type="SFLD" id="SFLDG00358">
    <property type="entry name" value="Main_(cytGST)"/>
    <property type="match status" value="1"/>
</dbReference>
<dbReference type="EC" id="5.2.1.2" evidence="4"/>
<dbReference type="SUPFAM" id="SSF47616">
    <property type="entry name" value="GST C-terminal domain-like"/>
    <property type="match status" value="1"/>
</dbReference>
<dbReference type="CDD" id="cd03191">
    <property type="entry name" value="GST_C_Zeta"/>
    <property type="match status" value="1"/>
</dbReference>
<dbReference type="InterPro" id="IPR005955">
    <property type="entry name" value="GST_Zeta"/>
</dbReference>
<accession>A0ABT4JW27</accession>
<dbReference type="NCBIfam" id="TIGR01262">
    <property type="entry name" value="maiA"/>
    <property type="match status" value="1"/>
</dbReference>
<evidence type="ECO:0000313" key="5">
    <source>
        <dbReference type="Proteomes" id="UP001149719"/>
    </source>
</evidence>
<dbReference type="SUPFAM" id="SSF52833">
    <property type="entry name" value="Thioredoxin-like"/>
    <property type="match status" value="1"/>
</dbReference>
<sequence>MMKLYDYIRSTAAYRVRIALNLKGLDYQSIPVSLLEDEQNDDSYKSVNASGLVPTLVIDHHVLAQSLAIIEYLDDAFPESPVLPSSPLEKALCRSIALDIACDIHPLNNLRVLKYLTNDLAHSESEKMNWYFHWLTKGFDALEGKLSTVRTPFCCGEQPTLADICLVPQLFNARRFNFDLSPYPTLVRIEANCLSLAAFSNASPSNG</sequence>
<evidence type="ECO:0000259" key="3">
    <source>
        <dbReference type="PROSITE" id="PS50405"/>
    </source>
</evidence>
<dbReference type="Gene3D" id="3.40.30.10">
    <property type="entry name" value="Glutaredoxin"/>
    <property type="match status" value="1"/>
</dbReference>
<evidence type="ECO:0000256" key="1">
    <source>
        <dbReference type="ARBA" id="ARBA00010007"/>
    </source>
</evidence>
<proteinExistence type="inferred from homology"/>
<dbReference type="InterPro" id="IPR040079">
    <property type="entry name" value="Glutathione_S-Trfase"/>
</dbReference>
<evidence type="ECO:0000313" key="4">
    <source>
        <dbReference type="EMBL" id="MCZ2722555.1"/>
    </source>
</evidence>
<comment type="caution">
    <text evidence="4">The sequence shown here is derived from an EMBL/GenBank/DDBJ whole genome shotgun (WGS) entry which is preliminary data.</text>
</comment>
<dbReference type="Proteomes" id="UP001149719">
    <property type="component" value="Unassembled WGS sequence"/>
</dbReference>
<dbReference type="GO" id="GO:0016034">
    <property type="term" value="F:maleylacetoacetate isomerase activity"/>
    <property type="evidence" value="ECO:0007669"/>
    <property type="project" value="UniProtKB-EC"/>
</dbReference>
<reference evidence="4" key="1">
    <citation type="submission" date="2022-12" db="EMBL/GenBank/DDBJ databases">
        <title>Marinomonas 15G1-11 sp. nov, isolated from marine algae.</title>
        <authorList>
            <person name="Butt M."/>
            <person name="Choi D.G."/>
            <person name="Kim J.M."/>
            <person name="Lee J.K."/>
            <person name="Baek J.H."/>
            <person name="Jeon C.O."/>
        </authorList>
    </citation>
    <scope>NUCLEOTIDE SEQUENCE</scope>
    <source>
        <strain evidence="4">15G1-11</strain>
    </source>
</reference>
<dbReference type="SFLD" id="SFLDS00019">
    <property type="entry name" value="Glutathione_Transferase_(cytos"/>
    <property type="match status" value="1"/>
</dbReference>
<feature type="domain" description="GST C-terminal" evidence="3">
    <location>
        <begin position="86"/>
        <end position="207"/>
    </location>
</feature>
<dbReference type="InterPro" id="IPR004045">
    <property type="entry name" value="Glutathione_S-Trfase_N"/>
</dbReference>
<dbReference type="Gene3D" id="1.20.1050.10">
    <property type="match status" value="1"/>
</dbReference>
<dbReference type="InterPro" id="IPR034330">
    <property type="entry name" value="GST_Zeta_C"/>
</dbReference>
<gene>
    <name evidence="4" type="primary">maiA</name>
    <name evidence="4" type="ORF">O1D97_13290</name>
</gene>
<dbReference type="InterPro" id="IPR010987">
    <property type="entry name" value="Glutathione-S-Trfase_C-like"/>
</dbReference>
<comment type="similarity">
    <text evidence="1">Belongs to the GST superfamily. Zeta family.</text>
</comment>
<evidence type="ECO:0000259" key="2">
    <source>
        <dbReference type="PROSITE" id="PS50404"/>
    </source>
</evidence>
<dbReference type="InterPro" id="IPR036249">
    <property type="entry name" value="Thioredoxin-like_sf"/>
</dbReference>
<dbReference type="InterPro" id="IPR034333">
    <property type="entry name" value="GST_Zeta_N"/>
</dbReference>
<keyword evidence="4" id="KW-0413">Isomerase</keyword>
<dbReference type="EMBL" id="JAPUBN010000018">
    <property type="protein sequence ID" value="MCZ2722555.1"/>
    <property type="molecule type" value="Genomic_DNA"/>
</dbReference>